<dbReference type="GO" id="GO:0003723">
    <property type="term" value="F:RNA binding"/>
    <property type="evidence" value="ECO:0007669"/>
    <property type="project" value="UniProtKB-KW"/>
</dbReference>
<dbReference type="InterPro" id="IPR024088">
    <property type="entry name" value="Tyr-tRNA-ligase_bac-type"/>
</dbReference>
<gene>
    <name evidence="11" type="ORF">JKP88DRAFT_309903</name>
</gene>
<dbReference type="Gene3D" id="1.10.240.10">
    <property type="entry name" value="Tyrosyl-Transfer RNA Synthetase"/>
    <property type="match status" value="1"/>
</dbReference>
<dbReference type="GO" id="GO:0005829">
    <property type="term" value="C:cytosol"/>
    <property type="evidence" value="ECO:0007669"/>
    <property type="project" value="TreeGrafter"/>
</dbReference>
<evidence type="ECO:0000313" key="11">
    <source>
        <dbReference type="EMBL" id="KAG5186028.1"/>
    </source>
</evidence>
<dbReference type="Gene3D" id="3.10.290.10">
    <property type="entry name" value="RNA-binding S4 domain"/>
    <property type="match status" value="1"/>
</dbReference>
<keyword evidence="5 10" id="KW-0648">Protein biosynthesis</keyword>
<dbReference type="FunFam" id="1.10.240.10:FF:000001">
    <property type="entry name" value="Tyrosine--tRNA ligase"/>
    <property type="match status" value="1"/>
</dbReference>
<evidence type="ECO:0000256" key="4">
    <source>
        <dbReference type="ARBA" id="ARBA00022840"/>
    </source>
</evidence>
<sequence length="505" mass="54672">MRRRPQAKPLRLQLAGAVTAAMALAAVPCARAFMRAPWGVTVRRLAATTSSTRTAKLAMSVAEGQKETESIPATAPAASGLPDASSVKSAFLKTMISRGFFNQCTDLEGLDKKLLENGGVGFAAYLGFDATADSLHVGSLTQIMILRHLQKCGHKPLVLVGGGTTKVGDPSGRDESRQLLDDAAIQRNKDGITSVFNKFLTFGEGASDALLVDNDEWLSSLGYIQFLREYGPYFTINRMLSFDSVRLRLEREQPLTFLEFNYMLLQAYDFVELHKRYGCSLQMGGSDQWGNMVNGVELGRRTAGAELYALTAPLITTSDGRKMGKSAAGAVWLNADRLPPYDYWQFWRNTDDADVARFLKLFTELPLERIAELEKLEGKDINAAKIVLADEATRMLHGEHCLESIRATAKQLFEAGAAGGSNASLPRTSVSQSEVDAGLSVLDLYVKAGLAASKGEVRRLIKGGGAKINDVKVDDELQVVGAAEFAGGELKLSSGKKKHAIVEIA</sequence>
<evidence type="ECO:0000256" key="8">
    <source>
        <dbReference type="ARBA" id="ARBA00048248"/>
    </source>
</evidence>
<comment type="caution">
    <text evidence="11">The sequence shown here is derived from an EMBL/GenBank/DDBJ whole genome shotgun (WGS) entry which is preliminary data.</text>
</comment>
<dbReference type="Proteomes" id="UP000664859">
    <property type="component" value="Unassembled WGS sequence"/>
</dbReference>
<evidence type="ECO:0000313" key="12">
    <source>
        <dbReference type="Proteomes" id="UP000664859"/>
    </source>
</evidence>
<dbReference type="EMBL" id="JAFCMP010000113">
    <property type="protein sequence ID" value="KAG5186028.1"/>
    <property type="molecule type" value="Genomic_DNA"/>
</dbReference>
<dbReference type="InterPro" id="IPR002307">
    <property type="entry name" value="Tyr-tRNA-ligase"/>
</dbReference>
<keyword evidence="3 10" id="KW-0547">Nucleotide-binding</keyword>
<name>A0A835Z418_9STRA</name>
<dbReference type="SUPFAM" id="SSF55174">
    <property type="entry name" value="Alpha-L RNA-binding motif"/>
    <property type="match status" value="1"/>
</dbReference>
<dbReference type="Pfam" id="PF00579">
    <property type="entry name" value="tRNA-synt_1b"/>
    <property type="match status" value="1"/>
</dbReference>
<dbReference type="InterPro" id="IPR036986">
    <property type="entry name" value="S4_RNA-bd_sf"/>
</dbReference>
<comment type="similarity">
    <text evidence="10">Belongs to the class-I aminoacyl-tRNA synthetase family.</text>
</comment>
<dbReference type="InterPro" id="IPR024107">
    <property type="entry name" value="Tyr-tRNA-ligase_bac_1"/>
</dbReference>
<dbReference type="HAMAP" id="MF_02006">
    <property type="entry name" value="Tyr_tRNA_synth_type1"/>
    <property type="match status" value="1"/>
</dbReference>
<keyword evidence="12" id="KW-1185">Reference proteome</keyword>
<keyword evidence="6 10" id="KW-0030">Aminoacyl-tRNA synthetase</keyword>
<evidence type="ECO:0000256" key="5">
    <source>
        <dbReference type="ARBA" id="ARBA00022917"/>
    </source>
</evidence>
<dbReference type="AlphaFoldDB" id="A0A835Z418"/>
<dbReference type="CDD" id="cd00165">
    <property type="entry name" value="S4"/>
    <property type="match status" value="1"/>
</dbReference>
<evidence type="ECO:0000256" key="10">
    <source>
        <dbReference type="RuleBase" id="RU361234"/>
    </source>
</evidence>
<dbReference type="PANTHER" id="PTHR11766:SF0">
    <property type="entry name" value="TYROSINE--TRNA LIGASE, MITOCHONDRIAL"/>
    <property type="match status" value="1"/>
</dbReference>
<dbReference type="CDD" id="cd00805">
    <property type="entry name" value="TyrRS_core"/>
    <property type="match status" value="1"/>
</dbReference>
<keyword evidence="9" id="KW-0694">RNA-binding</keyword>
<evidence type="ECO:0000256" key="1">
    <source>
        <dbReference type="ARBA" id="ARBA00013160"/>
    </source>
</evidence>
<dbReference type="PRINTS" id="PR01040">
    <property type="entry name" value="TRNASYNTHTYR"/>
</dbReference>
<keyword evidence="2 10" id="KW-0436">Ligase</keyword>
<dbReference type="GO" id="GO:0004831">
    <property type="term" value="F:tyrosine-tRNA ligase activity"/>
    <property type="evidence" value="ECO:0007669"/>
    <property type="project" value="UniProtKB-EC"/>
</dbReference>
<evidence type="ECO:0000256" key="2">
    <source>
        <dbReference type="ARBA" id="ARBA00022598"/>
    </source>
</evidence>
<reference evidence="11" key="1">
    <citation type="submission" date="2021-02" db="EMBL/GenBank/DDBJ databases">
        <title>First Annotated Genome of the Yellow-green Alga Tribonema minus.</title>
        <authorList>
            <person name="Mahan K.M."/>
        </authorList>
    </citation>
    <scope>NUCLEOTIDE SEQUENCE</scope>
    <source>
        <strain evidence="11">UTEX B ZZ1240</strain>
    </source>
</reference>
<evidence type="ECO:0000256" key="9">
    <source>
        <dbReference type="PROSITE-ProRule" id="PRU00182"/>
    </source>
</evidence>
<dbReference type="InterPro" id="IPR014729">
    <property type="entry name" value="Rossmann-like_a/b/a_fold"/>
</dbReference>
<dbReference type="GO" id="GO:0005524">
    <property type="term" value="F:ATP binding"/>
    <property type="evidence" value="ECO:0007669"/>
    <property type="project" value="UniProtKB-KW"/>
</dbReference>
<protein>
    <recommendedName>
        <fullName evidence="1 10">Tyrosine--tRNA ligase</fullName>
        <ecNumber evidence="1 10">6.1.1.1</ecNumber>
    </recommendedName>
    <alternativeName>
        <fullName evidence="7 10">Tyrosyl-tRNA synthetase</fullName>
    </alternativeName>
</protein>
<dbReference type="NCBIfam" id="TIGR00234">
    <property type="entry name" value="tyrS"/>
    <property type="match status" value="1"/>
</dbReference>
<evidence type="ECO:0000256" key="3">
    <source>
        <dbReference type="ARBA" id="ARBA00022741"/>
    </source>
</evidence>
<organism evidence="11 12">
    <name type="scientific">Tribonema minus</name>
    <dbReference type="NCBI Taxonomy" id="303371"/>
    <lineage>
        <taxon>Eukaryota</taxon>
        <taxon>Sar</taxon>
        <taxon>Stramenopiles</taxon>
        <taxon>Ochrophyta</taxon>
        <taxon>PX clade</taxon>
        <taxon>Xanthophyceae</taxon>
        <taxon>Tribonematales</taxon>
        <taxon>Tribonemataceae</taxon>
        <taxon>Tribonema</taxon>
    </lineage>
</organism>
<dbReference type="OrthoDB" id="337870at2759"/>
<evidence type="ECO:0000256" key="6">
    <source>
        <dbReference type="ARBA" id="ARBA00023146"/>
    </source>
</evidence>
<proteinExistence type="inferred from homology"/>
<dbReference type="Gene3D" id="3.40.50.620">
    <property type="entry name" value="HUPs"/>
    <property type="match status" value="1"/>
</dbReference>
<dbReference type="InterPro" id="IPR002305">
    <property type="entry name" value="aa-tRNA-synth_Ic"/>
</dbReference>
<dbReference type="PANTHER" id="PTHR11766">
    <property type="entry name" value="TYROSYL-TRNA SYNTHETASE"/>
    <property type="match status" value="1"/>
</dbReference>
<dbReference type="PROSITE" id="PS50889">
    <property type="entry name" value="S4"/>
    <property type="match status" value="1"/>
</dbReference>
<dbReference type="GO" id="GO:0006437">
    <property type="term" value="P:tyrosyl-tRNA aminoacylation"/>
    <property type="evidence" value="ECO:0007669"/>
    <property type="project" value="InterPro"/>
</dbReference>
<accession>A0A835Z418</accession>
<dbReference type="SUPFAM" id="SSF52374">
    <property type="entry name" value="Nucleotidylyl transferase"/>
    <property type="match status" value="1"/>
</dbReference>
<dbReference type="EC" id="6.1.1.1" evidence="1 10"/>
<evidence type="ECO:0000256" key="7">
    <source>
        <dbReference type="ARBA" id="ARBA00033323"/>
    </source>
</evidence>
<comment type="catalytic activity">
    <reaction evidence="8 10">
        <text>tRNA(Tyr) + L-tyrosine + ATP = L-tyrosyl-tRNA(Tyr) + AMP + diphosphate + H(+)</text>
        <dbReference type="Rhea" id="RHEA:10220"/>
        <dbReference type="Rhea" id="RHEA-COMP:9706"/>
        <dbReference type="Rhea" id="RHEA-COMP:9707"/>
        <dbReference type="ChEBI" id="CHEBI:15378"/>
        <dbReference type="ChEBI" id="CHEBI:30616"/>
        <dbReference type="ChEBI" id="CHEBI:33019"/>
        <dbReference type="ChEBI" id="CHEBI:58315"/>
        <dbReference type="ChEBI" id="CHEBI:78442"/>
        <dbReference type="ChEBI" id="CHEBI:78536"/>
        <dbReference type="ChEBI" id="CHEBI:456215"/>
        <dbReference type="EC" id="6.1.1.1"/>
    </reaction>
</comment>
<keyword evidence="4 10" id="KW-0067">ATP-binding</keyword>